<evidence type="ECO:0000256" key="4">
    <source>
        <dbReference type="ARBA" id="ARBA00022692"/>
    </source>
</evidence>
<protein>
    <submittedName>
        <fullName evidence="8">Membrane protein involved in the export of O-antigen and teichoic acid</fullName>
    </submittedName>
</protein>
<keyword evidence="5 7" id="KW-1133">Transmembrane helix</keyword>
<dbReference type="Proteomes" id="UP000183200">
    <property type="component" value="Unassembled WGS sequence"/>
</dbReference>
<dbReference type="PANTHER" id="PTHR30250:SF10">
    <property type="entry name" value="LIPOPOLYSACCHARIDE BIOSYNTHESIS PROTEIN WZXC"/>
    <property type="match status" value="1"/>
</dbReference>
<dbReference type="Pfam" id="PF13440">
    <property type="entry name" value="Polysacc_synt_3"/>
    <property type="match status" value="1"/>
</dbReference>
<evidence type="ECO:0000256" key="3">
    <source>
        <dbReference type="ARBA" id="ARBA00022475"/>
    </source>
</evidence>
<feature type="transmembrane region" description="Helical" evidence="7">
    <location>
        <begin position="12"/>
        <end position="37"/>
    </location>
</feature>
<comment type="subcellular location">
    <subcellularLocation>
        <location evidence="1">Cell membrane</location>
        <topology evidence="1">Multi-pass membrane protein</topology>
    </subcellularLocation>
</comment>
<organism evidence="8 9">
    <name type="scientific">Pedobacter steynii</name>
    <dbReference type="NCBI Taxonomy" id="430522"/>
    <lineage>
        <taxon>Bacteria</taxon>
        <taxon>Pseudomonadati</taxon>
        <taxon>Bacteroidota</taxon>
        <taxon>Sphingobacteriia</taxon>
        <taxon>Sphingobacteriales</taxon>
        <taxon>Sphingobacteriaceae</taxon>
        <taxon>Pedobacter</taxon>
    </lineage>
</organism>
<evidence type="ECO:0000256" key="5">
    <source>
        <dbReference type="ARBA" id="ARBA00022989"/>
    </source>
</evidence>
<dbReference type="InterPro" id="IPR050833">
    <property type="entry name" value="Poly_Biosynth_Transport"/>
</dbReference>
<evidence type="ECO:0000256" key="7">
    <source>
        <dbReference type="SAM" id="Phobius"/>
    </source>
</evidence>
<sequence length="480" mass="54459">MSLKKETLSGLIWTFTQQFSVQLISFCMTIILARILMPAEFGLIAMLSIFIAIGNSLLDGGLASSLIRSTDLTQDDYSTVFYFNLLGSILIYGLVYLIAPLVAAFYHQDVLTLILRIYALDFILNAFFSVQNARLIKEMKFRIQMLIQIPSVLAGGMLGVFLALNGYGVWSLVWMGLFQSFLSTVMHWLYSGWTPDFTFSLACFKKHFHFGYKMTLTGLLDILYKNVYVLIIGKYYAAAQLGYYSRAESVSQLPVTNISAVINKVTYPMFSKIVDDDEKLKWVYKKLMQQLLFWNTPVLILLAVIAEPLFNFLLSSKWLPAVPYFQILCFAGIMYPLHSYNLNILKVKGRSDLILKLESVKKGICVVGILCAVPFGIYGLLYFQLIFNFIGYYINSFYSGKMINYSVPEQLMDAAPIIGNSFLAGLLCYLGDLYCLKPLFLFDLSRILIDGAFFLIIYLAGSSLFRLAAIHDFKQLILKR</sequence>
<dbReference type="EMBL" id="FNGY01000003">
    <property type="protein sequence ID" value="SDM21380.1"/>
    <property type="molecule type" value="Genomic_DNA"/>
</dbReference>
<keyword evidence="6 7" id="KW-0472">Membrane</keyword>
<feature type="transmembrane region" description="Helical" evidence="7">
    <location>
        <begin position="79"/>
        <end position="107"/>
    </location>
</feature>
<keyword evidence="3" id="KW-1003">Cell membrane</keyword>
<evidence type="ECO:0000256" key="2">
    <source>
        <dbReference type="ARBA" id="ARBA00007430"/>
    </source>
</evidence>
<keyword evidence="4 7" id="KW-0812">Transmembrane</keyword>
<dbReference type="PANTHER" id="PTHR30250">
    <property type="entry name" value="PST FAMILY PREDICTED COLANIC ACID TRANSPORTER"/>
    <property type="match status" value="1"/>
</dbReference>
<dbReference type="AlphaFoldDB" id="A0A1G9RE98"/>
<dbReference type="RefSeq" id="WP_074605876.1">
    <property type="nucleotide sequence ID" value="NZ_FNGY01000003.1"/>
</dbReference>
<feature type="transmembrane region" description="Helical" evidence="7">
    <location>
        <begin position="113"/>
        <end position="133"/>
    </location>
</feature>
<feature type="transmembrane region" description="Helical" evidence="7">
    <location>
        <begin position="447"/>
        <end position="470"/>
    </location>
</feature>
<feature type="transmembrane region" description="Helical" evidence="7">
    <location>
        <begin position="322"/>
        <end position="342"/>
    </location>
</feature>
<dbReference type="CDD" id="cd13127">
    <property type="entry name" value="MATE_tuaB_like"/>
    <property type="match status" value="1"/>
</dbReference>
<evidence type="ECO:0000313" key="9">
    <source>
        <dbReference type="Proteomes" id="UP000183200"/>
    </source>
</evidence>
<evidence type="ECO:0000256" key="1">
    <source>
        <dbReference type="ARBA" id="ARBA00004651"/>
    </source>
</evidence>
<name>A0A1G9RE98_9SPHI</name>
<evidence type="ECO:0000313" key="8">
    <source>
        <dbReference type="EMBL" id="SDM21380.1"/>
    </source>
</evidence>
<feature type="transmembrane region" description="Helical" evidence="7">
    <location>
        <begin position="43"/>
        <end position="67"/>
    </location>
</feature>
<accession>A0A1G9RE98</accession>
<comment type="similarity">
    <text evidence="2">Belongs to the polysaccharide synthase family.</text>
</comment>
<keyword evidence="9" id="KW-1185">Reference proteome</keyword>
<dbReference type="STRING" id="430522.BFS30_01350"/>
<proteinExistence type="inferred from homology"/>
<feature type="transmembrane region" description="Helical" evidence="7">
    <location>
        <begin position="363"/>
        <end position="394"/>
    </location>
</feature>
<dbReference type="GO" id="GO:0005886">
    <property type="term" value="C:plasma membrane"/>
    <property type="evidence" value="ECO:0007669"/>
    <property type="project" value="UniProtKB-SubCell"/>
</dbReference>
<gene>
    <name evidence="8" type="ORF">SAMN05421820_103212</name>
</gene>
<evidence type="ECO:0000256" key="6">
    <source>
        <dbReference type="ARBA" id="ARBA00023136"/>
    </source>
</evidence>
<dbReference type="OrthoDB" id="9770347at2"/>
<feature type="transmembrane region" description="Helical" evidence="7">
    <location>
        <begin position="145"/>
        <end position="164"/>
    </location>
</feature>
<feature type="transmembrane region" description="Helical" evidence="7">
    <location>
        <begin position="291"/>
        <end position="310"/>
    </location>
</feature>
<reference evidence="9" key="1">
    <citation type="submission" date="2016-10" db="EMBL/GenBank/DDBJ databases">
        <authorList>
            <person name="Varghese N."/>
            <person name="Submissions S."/>
        </authorList>
    </citation>
    <scope>NUCLEOTIDE SEQUENCE [LARGE SCALE GENOMIC DNA]</scope>
    <source>
        <strain evidence="9">DSM 19110</strain>
    </source>
</reference>